<evidence type="ECO:0000256" key="2">
    <source>
        <dbReference type="SAM" id="SignalP"/>
    </source>
</evidence>
<reference evidence="3 4" key="1">
    <citation type="journal article" date="2011" name="J. Bacteriol.">
        <title>Genome sequence of the mercury-methylating strain Desulfovibrio desulfuricans ND132.</title>
        <authorList>
            <person name="Brown S.D."/>
            <person name="Gilmour C.C."/>
            <person name="Kucken A.M."/>
            <person name="Wall J.D."/>
            <person name="Elias D.A."/>
            <person name="Brandt C.C."/>
            <person name="Podar M."/>
            <person name="Chertkov O."/>
            <person name="Held B."/>
            <person name="Bruce D.C."/>
            <person name="Detter J.C."/>
            <person name="Tapia R."/>
            <person name="Han C.S."/>
            <person name="Goodwin L.A."/>
            <person name="Cheng J.F."/>
            <person name="Pitluck S."/>
            <person name="Woyke T."/>
            <person name="Mikhailova N."/>
            <person name="Ivanova N.N."/>
            <person name="Han J."/>
            <person name="Lucas S."/>
            <person name="Lapidus A.L."/>
            <person name="Land M.L."/>
            <person name="Hauser L.J."/>
            <person name="Palumbo A.V."/>
        </authorList>
    </citation>
    <scope>NUCLEOTIDE SEQUENCE [LARGE SCALE GENOMIC DNA]</scope>
    <source>
        <strain evidence="3 4">ND132</strain>
    </source>
</reference>
<dbReference type="PROSITE" id="PS51257">
    <property type="entry name" value="PROKAR_LIPOPROTEIN"/>
    <property type="match status" value="1"/>
</dbReference>
<organism evidence="3 4">
    <name type="scientific">Pseudodesulfovibrio mercurii</name>
    <dbReference type="NCBI Taxonomy" id="641491"/>
    <lineage>
        <taxon>Bacteria</taxon>
        <taxon>Pseudomonadati</taxon>
        <taxon>Thermodesulfobacteriota</taxon>
        <taxon>Desulfovibrionia</taxon>
        <taxon>Desulfovibrionales</taxon>
        <taxon>Desulfovibrionaceae</taxon>
    </lineage>
</organism>
<dbReference type="RefSeq" id="WP_014322174.1">
    <property type="nucleotide sequence ID" value="NC_016803.1"/>
</dbReference>
<dbReference type="EMBL" id="CP003220">
    <property type="protein sequence ID" value="EGB14746.1"/>
    <property type="molecule type" value="Genomic_DNA"/>
</dbReference>
<dbReference type="AlphaFoldDB" id="F0JEL7"/>
<evidence type="ECO:0000313" key="3">
    <source>
        <dbReference type="EMBL" id="EGB14746.1"/>
    </source>
</evidence>
<dbReference type="STRING" id="641491.DND132_1539"/>
<proteinExistence type="predicted"/>
<feature type="region of interest" description="Disordered" evidence="1">
    <location>
        <begin position="28"/>
        <end position="50"/>
    </location>
</feature>
<evidence type="ECO:0000313" key="4">
    <source>
        <dbReference type="Proteomes" id="UP000007845"/>
    </source>
</evidence>
<name>F0JEL7_9BACT</name>
<accession>F0JEL7</accession>
<evidence type="ECO:0008006" key="5">
    <source>
        <dbReference type="Google" id="ProtNLM"/>
    </source>
</evidence>
<feature type="chain" id="PRO_5003253579" description="Lipoprotein" evidence="2">
    <location>
        <begin position="20"/>
        <end position="356"/>
    </location>
</feature>
<dbReference type="OrthoDB" id="9778545at2"/>
<feature type="compositionally biased region" description="Low complexity" evidence="1">
    <location>
        <begin position="28"/>
        <end position="45"/>
    </location>
</feature>
<dbReference type="KEGG" id="ddn:DND132_1539"/>
<gene>
    <name evidence="3" type="ORF">DND132_1539</name>
</gene>
<keyword evidence="4" id="KW-1185">Reference proteome</keyword>
<dbReference type="Proteomes" id="UP000007845">
    <property type="component" value="Chromosome"/>
</dbReference>
<keyword evidence="2" id="KW-0732">Signal</keyword>
<feature type="signal peptide" evidence="2">
    <location>
        <begin position="1"/>
        <end position="19"/>
    </location>
</feature>
<evidence type="ECO:0000256" key="1">
    <source>
        <dbReference type="SAM" id="MobiDB-lite"/>
    </source>
</evidence>
<sequence length="356" mass="37906" precursor="true">MRQTSMLLAGALLCLTLAAAGCVTGSGSTSAASASSSSASSAANADGREKRIYQPRQVDLDGRSLLAAVTLDLARNGILPSGPLVTMAPDATVALAPAPAGFRETDRAVTGADQLGDGLYALEAARRYEDGLGRRAAFLDLAVYTLFDPENSELNRRAEELRSAYVAAMRSNDPAMRQAMARFVTDFQNQYGLRADGALTPQTAMAMAAATPVQTFQILASTPLYAETPRYEIHLLDETYGRNAPDTYLKGFDSLPAIRGRAVPEGQYQAAAAKGGRYLIMVHFLDQLPPGTPVQVALSPNETRKGTDRKAASPMFYADGRSWPVLVVPATLKGVTGKLWVHVLVNDAILGSIRLK</sequence>
<protein>
    <recommendedName>
        <fullName evidence="5">Lipoprotein</fullName>
    </recommendedName>
</protein>
<dbReference type="HOGENOM" id="CLU_777841_0_0_7"/>